<evidence type="ECO:0000259" key="1">
    <source>
        <dbReference type="PROSITE" id="PS50181"/>
    </source>
</evidence>
<protein>
    <recommendedName>
        <fullName evidence="1">F-box domain-containing protein</fullName>
    </recommendedName>
</protein>
<gene>
    <name evidence="2" type="ORF">BDN71DRAFT_1592196</name>
</gene>
<evidence type="ECO:0000313" key="3">
    <source>
        <dbReference type="Proteomes" id="UP000807025"/>
    </source>
</evidence>
<dbReference type="Gene3D" id="1.20.1280.50">
    <property type="match status" value="1"/>
</dbReference>
<dbReference type="InterPro" id="IPR001810">
    <property type="entry name" value="F-box_dom"/>
</dbReference>
<keyword evidence="3" id="KW-1185">Reference proteome</keyword>
<feature type="domain" description="F-box" evidence="1">
    <location>
        <begin position="42"/>
        <end position="97"/>
    </location>
</feature>
<dbReference type="AlphaFoldDB" id="A0A9P6DD92"/>
<dbReference type="SUPFAM" id="SSF81383">
    <property type="entry name" value="F-box domain"/>
    <property type="match status" value="1"/>
</dbReference>
<dbReference type="Proteomes" id="UP000807025">
    <property type="component" value="Unassembled WGS sequence"/>
</dbReference>
<name>A0A9P6DD92_PLEER</name>
<dbReference type="EMBL" id="MU154615">
    <property type="protein sequence ID" value="KAF9491603.1"/>
    <property type="molecule type" value="Genomic_DNA"/>
</dbReference>
<dbReference type="OrthoDB" id="3045540at2759"/>
<evidence type="ECO:0000313" key="2">
    <source>
        <dbReference type="EMBL" id="KAF9491603.1"/>
    </source>
</evidence>
<organism evidence="2 3">
    <name type="scientific">Pleurotus eryngii</name>
    <name type="common">Boletus of the steppes</name>
    <dbReference type="NCBI Taxonomy" id="5323"/>
    <lineage>
        <taxon>Eukaryota</taxon>
        <taxon>Fungi</taxon>
        <taxon>Dikarya</taxon>
        <taxon>Basidiomycota</taxon>
        <taxon>Agaricomycotina</taxon>
        <taxon>Agaricomycetes</taxon>
        <taxon>Agaricomycetidae</taxon>
        <taxon>Agaricales</taxon>
        <taxon>Pleurotineae</taxon>
        <taxon>Pleurotaceae</taxon>
        <taxon>Pleurotus</taxon>
    </lineage>
</organism>
<reference evidence="2" key="1">
    <citation type="submission" date="2020-11" db="EMBL/GenBank/DDBJ databases">
        <authorList>
            <consortium name="DOE Joint Genome Institute"/>
            <person name="Ahrendt S."/>
            <person name="Riley R."/>
            <person name="Andreopoulos W."/>
            <person name="Labutti K."/>
            <person name="Pangilinan J."/>
            <person name="Ruiz-Duenas F.J."/>
            <person name="Barrasa J.M."/>
            <person name="Sanchez-Garcia M."/>
            <person name="Camarero S."/>
            <person name="Miyauchi S."/>
            <person name="Serrano A."/>
            <person name="Linde D."/>
            <person name="Babiker R."/>
            <person name="Drula E."/>
            <person name="Ayuso-Fernandez I."/>
            <person name="Pacheco R."/>
            <person name="Padilla G."/>
            <person name="Ferreira P."/>
            <person name="Barriuso J."/>
            <person name="Kellner H."/>
            <person name="Castanera R."/>
            <person name="Alfaro M."/>
            <person name="Ramirez L."/>
            <person name="Pisabarro A.G."/>
            <person name="Kuo A."/>
            <person name="Tritt A."/>
            <person name="Lipzen A."/>
            <person name="He G."/>
            <person name="Yan M."/>
            <person name="Ng V."/>
            <person name="Cullen D."/>
            <person name="Martin F."/>
            <person name="Rosso M.-N."/>
            <person name="Henrissat B."/>
            <person name="Hibbett D."/>
            <person name="Martinez A.T."/>
            <person name="Grigoriev I.V."/>
        </authorList>
    </citation>
    <scope>NUCLEOTIDE SEQUENCE</scope>
    <source>
        <strain evidence="2">ATCC 90797</strain>
    </source>
</reference>
<dbReference type="InterPro" id="IPR036047">
    <property type="entry name" value="F-box-like_dom_sf"/>
</dbReference>
<dbReference type="PROSITE" id="PS50181">
    <property type="entry name" value="FBOX"/>
    <property type="match status" value="1"/>
</dbReference>
<sequence>MVQIARLSGESASTRDAQAIIDEKITYYEAAIRELRTRRNIHSRISKLPTELLSEIFVLAKLASYINTRQGSWLNVACVCRHWRDIAVNEARLWNTFDLTRTMELDWVKIMLTRSKDASLCIRIPPSGYEPDTVKVVMSQISRTQDLQIYADNPRLWEVLEIVIAHATPNAPTRLRSLELRSTSSRLALDLVRRVFAAVQMPLMLDLQLYGIALSTIPPMPLLRRFYYHQTVFGFESMAMLLSSLKNTPCLEDLDIGCMFNTSDEEMIQYGPVQLPKLKTISLTTNRFEYFSLLQCIRYPPSSLVRFESRRAPVQIADINNFSGIVAHFASSDVAVDISSISLLSEAGPELCLRLTAWINNDPAFSIRCPVSERDALPLFNLCEMLPASKVRAFRINNFSSIKRDDWARVFRRFGQVQELTVRFGEVALPALLKPPNKDQPPFLQLKQLTLINCDFDSHEALPDFTLSVERLLQERVDLHIPIEVLIILECKIAGATIKRLEEYECVSWDGQTLLDDTDDSDSSDGYPMMF</sequence>
<dbReference type="Pfam" id="PF12937">
    <property type="entry name" value="F-box-like"/>
    <property type="match status" value="1"/>
</dbReference>
<comment type="caution">
    <text evidence="2">The sequence shown here is derived from an EMBL/GenBank/DDBJ whole genome shotgun (WGS) entry which is preliminary data.</text>
</comment>
<accession>A0A9P6DD92</accession>
<dbReference type="SUPFAM" id="SSF52047">
    <property type="entry name" value="RNI-like"/>
    <property type="match status" value="1"/>
</dbReference>
<proteinExistence type="predicted"/>